<dbReference type="PRINTS" id="PR00081">
    <property type="entry name" value="GDHRDH"/>
</dbReference>
<reference evidence="3" key="1">
    <citation type="submission" date="2021-12" db="EMBL/GenBank/DDBJ databases">
        <authorList>
            <person name="Rodrigo-Torres L."/>
            <person name="Arahal R. D."/>
            <person name="Lucena T."/>
        </authorList>
    </citation>
    <scope>NUCLEOTIDE SEQUENCE</scope>
    <source>
        <strain evidence="3">CECT 8858</strain>
    </source>
</reference>
<keyword evidence="4" id="KW-1185">Reference proteome</keyword>
<dbReference type="PANTHER" id="PTHR43477">
    <property type="entry name" value="DIHYDROANTICAPSIN 7-DEHYDROGENASE"/>
    <property type="match status" value="1"/>
</dbReference>
<comment type="similarity">
    <text evidence="1">Belongs to the short-chain dehydrogenases/reductases (SDR) family.</text>
</comment>
<name>A0ABM9AMK1_9BACT</name>
<dbReference type="Pfam" id="PF00106">
    <property type="entry name" value="adh_short"/>
    <property type="match status" value="1"/>
</dbReference>
<proteinExistence type="inferred from homology"/>
<dbReference type="EMBL" id="CAKLPY010000001">
    <property type="protein sequence ID" value="CAH0994989.1"/>
    <property type="molecule type" value="Genomic_DNA"/>
</dbReference>
<organism evidence="3 4">
    <name type="scientific">Emticicia aquatica</name>
    <dbReference type="NCBI Taxonomy" id="1681835"/>
    <lineage>
        <taxon>Bacteria</taxon>
        <taxon>Pseudomonadati</taxon>
        <taxon>Bacteroidota</taxon>
        <taxon>Cytophagia</taxon>
        <taxon>Cytophagales</taxon>
        <taxon>Leadbetterellaceae</taxon>
        <taxon>Emticicia</taxon>
    </lineage>
</organism>
<protein>
    <submittedName>
        <fullName evidence="3">2,3-dihydro-2,3-dihydroxybenzoate dehydrogenase</fullName>
        <ecNumber evidence="3">1.3.1.28</ecNumber>
    </submittedName>
</protein>
<sequence length="233" mass="24897">MSFQNKNFLIVGASSGIGFSLAQTLIEQGANVFSASRTQPNLALKHFTWDASIPDNQVFSDLPTTLDGIVYCPGTINLKPFNRLTNEDFQKDFQINVLGAINVIQTNLNRLKLAGNASIVLFSTVAVQTGMGFHASVAASKGAIEGLAKSLAAEFSVSKIRVNAIAPSLTDTPLAKMLLSSPEKIEASNKRHPLGRVGKSEDIASMAKFLLSEEGSWITGQIFHIDGGMGTLK</sequence>
<dbReference type="InterPro" id="IPR036291">
    <property type="entry name" value="NAD(P)-bd_dom_sf"/>
</dbReference>
<dbReference type="RefSeq" id="WP_238805227.1">
    <property type="nucleotide sequence ID" value="NZ_CAKLPY010000001.1"/>
</dbReference>
<dbReference type="GO" id="GO:0008667">
    <property type="term" value="F:2,3-dihydro-2,3-dihydroxybenzoate dehydrogenase activity"/>
    <property type="evidence" value="ECO:0007669"/>
    <property type="project" value="UniProtKB-EC"/>
</dbReference>
<dbReference type="Proteomes" id="UP000837932">
    <property type="component" value="Unassembled WGS sequence"/>
</dbReference>
<evidence type="ECO:0000256" key="2">
    <source>
        <dbReference type="ARBA" id="ARBA00023002"/>
    </source>
</evidence>
<dbReference type="InterPro" id="IPR051122">
    <property type="entry name" value="SDR_DHRS6-like"/>
</dbReference>
<evidence type="ECO:0000256" key="1">
    <source>
        <dbReference type="ARBA" id="ARBA00006484"/>
    </source>
</evidence>
<dbReference type="SUPFAM" id="SSF51735">
    <property type="entry name" value="NAD(P)-binding Rossmann-fold domains"/>
    <property type="match status" value="1"/>
</dbReference>
<keyword evidence="2 3" id="KW-0560">Oxidoreductase</keyword>
<dbReference type="InterPro" id="IPR002347">
    <property type="entry name" value="SDR_fam"/>
</dbReference>
<dbReference type="CDD" id="cd05233">
    <property type="entry name" value="SDR_c"/>
    <property type="match status" value="1"/>
</dbReference>
<dbReference type="Pfam" id="PF13561">
    <property type="entry name" value="adh_short_C2"/>
    <property type="match status" value="1"/>
</dbReference>
<dbReference type="EC" id="1.3.1.28" evidence="3"/>
<gene>
    <name evidence="3" type="primary">entA</name>
    <name evidence="3" type="ORF">EMA8858_01109</name>
</gene>
<evidence type="ECO:0000313" key="4">
    <source>
        <dbReference type="Proteomes" id="UP000837932"/>
    </source>
</evidence>
<dbReference type="Gene3D" id="3.40.50.720">
    <property type="entry name" value="NAD(P)-binding Rossmann-like Domain"/>
    <property type="match status" value="1"/>
</dbReference>
<evidence type="ECO:0000313" key="3">
    <source>
        <dbReference type="EMBL" id="CAH0994989.1"/>
    </source>
</evidence>
<accession>A0ABM9AMK1</accession>
<dbReference type="PANTHER" id="PTHR43477:SF1">
    <property type="entry name" value="DIHYDROANTICAPSIN 7-DEHYDROGENASE"/>
    <property type="match status" value="1"/>
</dbReference>
<comment type="caution">
    <text evidence="3">The sequence shown here is derived from an EMBL/GenBank/DDBJ whole genome shotgun (WGS) entry which is preliminary data.</text>
</comment>